<protein>
    <submittedName>
        <fullName evidence="2">Uncharacterized protein</fullName>
    </submittedName>
</protein>
<accession>A0A0M6YI95</accession>
<evidence type="ECO:0000256" key="1">
    <source>
        <dbReference type="SAM" id="Phobius"/>
    </source>
</evidence>
<reference evidence="2 3" key="1">
    <citation type="submission" date="2015-07" db="EMBL/GenBank/DDBJ databases">
        <authorList>
            <person name="Noorani M."/>
        </authorList>
    </citation>
    <scope>NUCLEOTIDE SEQUENCE [LARGE SCALE GENOMIC DNA]</scope>
    <source>
        <strain evidence="2 3">CECT 7802</strain>
    </source>
</reference>
<keyword evidence="3" id="KW-1185">Reference proteome</keyword>
<sequence>MLADGPPLSEPGPILPGETPCRFFGMVVPPLSAGAALLLISACMPTGPDARREAYLDCARDQGLTVEDGTIRTGSAADLRRLDACQAVPR</sequence>
<name>A0A0M6YI95_9RHOB</name>
<keyword evidence="1" id="KW-0812">Transmembrane</keyword>
<dbReference type="RefSeq" id="WP_055083266.1">
    <property type="nucleotide sequence ID" value="NZ_CXSU01000011.1"/>
</dbReference>
<evidence type="ECO:0000313" key="3">
    <source>
        <dbReference type="Proteomes" id="UP000049222"/>
    </source>
</evidence>
<keyword evidence="1" id="KW-0472">Membrane</keyword>
<proteinExistence type="predicted"/>
<dbReference type="Proteomes" id="UP000049222">
    <property type="component" value="Unassembled WGS sequence"/>
</dbReference>
<dbReference type="OrthoDB" id="7659365at2"/>
<dbReference type="STRING" id="420998.JDO7802_01005"/>
<dbReference type="EMBL" id="CXSU01000011">
    <property type="protein sequence ID" value="CTQ48997.1"/>
    <property type="molecule type" value="Genomic_DNA"/>
</dbReference>
<organism evidence="2 3">
    <name type="scientific">Jannaschia donghaensis</name>
    <dbReference type="NCBI Taxonomy" id="420998"/>
    <lineage>
        <taxon>Bacteria</taxon>
        <taxon>Pseudomonadati</taxon>
        <taxon>Pseudomonadota</taxon>
        <taxon>Alphaproteobacteria</taxon>
        <taxon>Rhodobacterales</taxon>
        <taxon>Roseobacteraceae</taxon>
        <taxon>Jannaschia</taxon>
    </lineage>
</organism>
<keyword evidence="1" id="KW-1133">Transmembrane helix</keyword>
<dbReference type="AlphaFoldDB" id="A0A0M6YI95"/>
<gene>
    <name evidence="2" type="ORF">JDO7802_01005</name>
</gene>
<evidence type="ECO:0000313" key="2">
    <source>
        <dbReference type="EMBL" id="CTQ48997.1"/>
    </source>
</evidence>
<feature type="transmembrane region" description="Helical" evidence="1">
    <location>
        <begin position="23"/>
        <end position="43"/>
    </location>
</feature>